<reference evidence="2" key="1">
    <citation type="submission" date="2020-02" db="EMBL/GenBank/DDBJ databases">
        <authorList>
            <person name="Scholz U."/>
            <person name="Mascher M."/>
            <person name="Fiebig A."/>
        </authorList>
    </citation>
    <scope>NUCLEOTIDE SEQUENCE</scope>
</reference>
<evidence type="ECO:0000313" key="3">
    <source>
        <dbReference type="Proteomes" id="UP000663760"/>
    </source>
</evidence>
<evidence type="ECO:0000256" key="1">
    <source>
        <dbReference type="SAM" id="Phobius"/>
    </source>
</evidence>
<feature type="transmembrane region" description="Helical" evidence="1">
    <location>
        <begin position="72"/>
        <end position="92"/>
    </location>
</feature>
<dbReference type="PANTHER" id="PTHR36401">
    <property type="entry name" value="NADH DEHYDROGENASE [UBIQUINONE] 1 BETA SUBCOMPLEX SUBUNIT 8, MITOCHONDRIAL"/>
    <property type="match status" value="1"/>
</dbReference>
<dbReference type="EMBL" id="LR746281">
    <property type="protein sequence ID" value="CAA7410818.1"/>
    <property type="molecule type" value="Genomic_DNA"/>
</dbReference>
<organism evidence="2 3">
    <name type="scientific">Spirodela intermedia</name>
    <name type="common">Intermediate duckweed</name>
    <dbReference type="NCBI Taxonomy" id="51605"/>
    <lineage>
        <taxon>Eukaryota</taxon>
        <taxon>Viridiplantae</taxon>
        <taxon>Streptophyta</taxon>
        <taxon>Embryophyta</taxon>
        <taxon>Tracheophyta</taxon>
        <taxon>Spermatophyta</taxon>
        <taxon>Magnoliopsida</taxon>
        <taxon>Liliopsida</taxon>
        <taxon>Araceae</taxon>
        <taxon>Lemnoideae</taxon>
        <taxon>Spirodela</taxon>
    </lineage>
</organism>
<gene>
    <name evidence="2" type="ORF">SI8410_18021496</name>
</gene>
<keyword evidence="1" id="KW-0472">Membrane</keyword>
<sequence length="119" mass="12742">MAARLTRIMGGSGLVGRSAAIRSRAGMGLPVGRHIVPDRALPENDELVWDNGTPFPEPCIDRLAPNIGKNEALAWLCGGLSFFASLGLLAAWNDKASKIPFAPKVYPYDNLRVELGGEP</sequence>
<evidence type="ECO:0000313" key="2">
    <source>
        <dbReference type="EMBL" id="CAA7410818.1"/>
    </source>
</evidence>
<accession>A0A7I8LNH1</accession>
<keyword evidence="1" id="KW-1133">Transmembrane helix</keyword>
<dbReference type="OrthoDB" id="2014058at2759"/>
<proteinExistence type="predicted"/>
<keyword evidence="3" id="KW-1185">Reference proteome</keyword>
<keyword evidence="1" id="KW-0812">Transmembrane</keyword>
<dbReference type="InterPro" id="IPR038863">
    <property type="entry name" value="Put_Complex_I_su8"/>
</dbReference>
<protein>
    <submittedName>
        <fullName evidence="2">Uncharacterized protein</fullName>
    </submittedName>
</protein>
<name>A0A7I8LNH1_SPIIN</name>
<dbReference type="AlphaFoldDB" id="A0A7I8LNH1"/>
<dbReference type="PANTHER" id="PTHR36401:SF1">
    <property type="entry name" value="NADH DEHYDROGENASE [UBIQUINONE] 1 BETA SUBCOMPLEX SUBUNIT 8, MITOCHONDRIAL"/>
    <property type="match status" value="1"/>
</dbReference>
<dbReference type="Proteomes" id="UP000663760">
    <property type="component" value="Chromosome 18"/>
</dbReference>